<keyword evidence="2" id="KW-1185">Reference proteome</keyword>
<gene>
    <name evidence="1" type="ORF">TorRG33x02_152860</name>
</gene>
<dbReference type="EMBL" id="JXTC01000100">
    <property type="protein sequence ID" value="PON88903.1"/>
    <property type="molecule type" value="Genomic_DNA"/>
</dbReference>
<organism evidence="1 2">
    <name type="scientific">Trema orientale</name>
    <name type="common">Charcoal tree</name>
    <name type="synonym">Celtis orientalis</name>
    <dbReference type="NCBI Taxonomy" id="63057"/>
    <lineage>
        <taxon>Eukaryota</taxon>
        <taxon>Viridiplantae</taxon>
        <taxon>Streptophyta</taxon>
        <taxon>Embryophyta</taxon>
        <taxon>Tracheophyta</taxon>
        <taxon>Spermatophyta</taxon>
        <taxon>Magnoliopsida</taxon>
        <taxon>eudicotyledons</taxon>
        <taxon>Gunneridae</taxon>
        <taxon>Pentapetalae</taxon>
        <taxon>rosids</taxon>
        <taxon>fabids</taxon>
        <taxon>Rosales</taxon>
        <taxon>Cannabaceae</taxon>
        <taxon>Trema</taxon>
    </lineage>
</organism>
<dbReference type="AlphaFoldDB" id="A0A2P5ETN7"/>
<protein>
    <submittedName>
        <fullName evidence="1">Uncharacterized protein</fullName>
    </submittedName>
</protein>
<dbReference type="OrthoDB" id="10341010at2759"/>
<evidence type="ECO:0000313" key="1">
    <source>
        <dbReference type="EMBL" id="PON88903.1"/>
    </source>
</evidence>
<accession>A0A2P5ETN7</accession>
<proteinExistence type="predicted"/>
<evidence type="ECO:0000313" key="2">
    <source>
        <dbReference type="Proteomes" id="UP000237000"/>
    </source>
</evidence>
<name>A0A2P5ETN7_TREOI</name>
<reference evidence="2" key="1">
    <citation type="submission" date="2016-06" db="EMBL/GenBank/DDBJ databases">
        <title>Parallel loss of symbiosis genes in relatives of nitrogen-fixing non-legume Parasponia.</title>
        <authorList>
            <person name="Van Velzen R."/>
            <person name="Holmer R."/>
            <person name="Bu F."/>
            <person name="Rutten L."/>
            <person name="Van Zeijl A."/>
            <person name="Liu W."/>
            <person name="Santuari L."/>
            <person name="Cao Q."/>
            <person name="Sharma T."/>
            <person name="Shen D."/>
            <person name="Roswanjaya Y."/>
            <person name="Wardhani T."/>
            <person name="Kalhor M.S."/>
            <person name="Jansen J."/>
            <person name="Van den Hoogen J."/>
            <person name="Gungor B."/>
            <person name="Hartog M."/>
            <person name="Hontelez J."/>
            <person name="Verver J."/>
            <person name="Yang W.-C."/>
            <person name="Schijlen E."/>
            <person name="Repin R."/>
            <person name="Schilthuizen M."/>
            <person name="Schranz E."/>
            <person name="Heidstra R."/>
            <person name="Miyata K."/>
            <person name="Fedorova E."/>
            <person name="Kohlen W."/>
            <person name="Bisseling T."/>
            <person name="Smit S."/>
            <person name="Geurts R."/>
        </authorList>
    </citation>
    <scope>NUCLEOTIDE SEQUENCE [LARGE SCALE GENOMIC DNA]</scope>
    <source>
        <strain evidence="2">cv. RG33-2</strain>
    </source>
</reference>
<sequence length="87" mass="9782">MKERRSFRYNLPLGVDDFEARNPESMAIRSSIGLEQIHDNRKPSLDGFGSRPSTSLKDSKLLLGYRVCYQHPQLAFGVGLVVGSQSR</sequence>
<comment type="caution">
    <text evidence="1">The sequence shown here is derived from an EMBL/GenBank/DDBJ whole genome shotgun (WGS) entry which is preliminary data.</text>
</comment>
<dbReference type="InParanoid" id="A0A2P5ETN7"/>
<dbReference type="Proteomes" id="UP000237000">
    <property type="component" value="Unassembled WGS sequence"/>
</dbReference>